<gene>
    <name evidence="1" type="ORF">MmiHf6_14020</name>
</gene>
<keyword evidence="2" id="KW-1185">Reference proteome</keyword>
<dbReference type="EMBL" id="CP131059">
    <property type="protein sequence ID" value="WNY24076.1"/>
    <property type="molecule type" value="Genomic_DNA"/>
</dbReference>
<evidence type="ECO:0000313" key="2">
    <source>
        <dbReference type="Proteomes" id="UP001302978"/>
    </source>
</evidence>
<dbReference type="Proteomes" id="UP001302978">
    <property type="component" value="Chromosome"/>
</dbReference>
<name>A0AA96V9R1_9EURY</name>
<reference evidence="1 2" key="1">
    <citation type="submission" date="2023-07" db="EMBL/GenBank/DDBJ databases">
        <title>Closed genoem sequence of Methanomicrococcus sp. Hf6.</title>
        <authorList>
            <person name="Poehlein A."/>
            <person name="Protasov E."/>
            <person name="Platt K."/>
            <person name="Reeh H."/>
            <person name="Daniel R."/>
            <person name="Brune A."/>
        </authorList>
    </citation>
    <scope>NUCLEOTIDE SEQUENCE [LARGE SCALE GENOMIC DNA]</scope>
    <source>
        <strain evidence="1 2">Hf6</strain>
    </source>
</reference>
<dbReference type="AlphaFoldDB" id="A0AA96V9R1"/>
<dbReference type="KEGG" id="mehf:MmiHf6_14020"/>
<sequence length="46" mass="5245">MNDIDMLRLHNSLVYYLVNLGSLDQIHDADEMTISVIKDMSQSYAA</sequence>
<organism evidence="1 2">
    <name type="scientific">Methanimicrococcus hongohii</name>
    <dbReference type="NCBI Taxonomy" id="3028295"/>
    <lineage>
        <taxon>Archaea</taxon>
        <taxon>Methanobacteriati</taxon>
        <taxon>Methanobacteriota</taxon>
        <taxon>Stenosarchaea group</taxon>
        <taxon>Methanomicrobia</taxon>
        <taxon>Methanosarcinales</taxon>
        <taxon>Methanosarcinaceae</taxon>
        <taxon>Methanimicrococcus</taxon>
    </lineage>
</organism>
<protein>
    <submittedName>
        <fullName evidence="1">Uncharacterized protein</fullName>
    </submittedName>
</protein>
<accession>A0AA96V9R1</accession>
<evidence type="ECO:0000313" key="1">
    <source>
        <dbReference type="EMBL" id="WNY24076.1"/>
    </source>
</evidence>
<proteinExistence type="predicted"/>